<name>A0A375ACT8_9GAMM</name>
<dbReference type="InterPro" id="IPR051157">
    <property type="entry name" value="PDH/Transketolase"/>
</dbReference>
<dbReference type="KEGG" id="daq:DAQ1742_02887"/>
<protein>
    <submittedName>
        <fullName evidence="5">Transketolase, C-terminal section</fullName>
        <ecNumber evidence="5">2.2.1.1</ecNumber>
    </submittedName>
</protein>
<dbReference type="InterPro" id="IPR033248">
    <property type="entry name" value="Transketolase_C"/>
</dbReference>
<dbReference type="InterPro" id="IPR005475">
    <property type="entry name" value="Transketolase-like_Pyr-bd"/>
</dbReference>
<dbReference type="RefSeq" id="WP_035340979.1">
    <property type="nucleotide sequence ID" value="NZ_LT615367.1"/>
</dbReference>
<gene>
    <name evidence="5" type="ORF">DAQ1742_02887</name>
</gene>
<evidence type="ECO:0000256" key="2">
    <source>
        <dbReference type="ARBA" id="ARBA00007131"/>
    </source>
</evidence>
<dbReference type="Gene3D" id="3.40.50.970">
    <property type="match status" value="1"/>
</dbReference>
<dbReference type="EC" id="2.2.1.1" evidence="5"/>
<dbReference type="PANTHER" id="PTHR43825">
    <property type="entry name" value="PYRUVATE DEHYDROGENASE E1 COMPONENT"/>
    <property type="match status" value="1"/>
</dbReference>
<keyword evidence="6" id="KW-1185">Reference proteome</keyword>
<feature type="domain" description="Transketolase-like pyrimidine-binding" evidence="4">
    <location>
        <begin position="15"/>
        <end position="179"/>
    </location>
</feature>
<proteinExistence type="inferred from homology"/>
<comment type="cofactor">
    <cofactor evidence="1">
        <name>thiamine diphosphate</name>
        <dbReference type="ChEBI" id="CHEBI:58937"/>
    </cofactor>
</comment>
<dbReference type="Proteomes" id="UP000294820">
    <property type="component" value="Chromosome 1"/>
</dbReference>
<accession>A0A375ACT8</accession>
<dbReference type="PANTHER" id="PTHR43825:SF1">
    <property type="entry name" value="TRANSKETOLASE-LIKE PYRIMIDINE-BINDING DOMAIN-CONTAINING PROTEIN"/>
    <property type="match status" value="1"/>
</dbReference>
<comment type="similarity">
    <text evidence="2">Belongs to the transketolase family.</text>
</comment>
<sequence length="322" mass="34709">MLDIKSSNIRSWSMLGSRGTFGIVLLELAHQYPNLVALSADLCKSSGLDRFSSTYPDRFFNTGIAEQNMIGVASGLASGGFIPFVTSFANFLTMRAGEQVRHNLGYMNENVKLVGLASGVATGMFGATHHGIEDIAVLRAVSNITILSPADCVETAKMTEAALQYQGPVYLRLTGNMRAPIVYNSDYELSIGKAITLRDGADVCIVATGSMVYPSIKAAEALEYDGIRCSVVNMHTIKPLDTDTLEENLDKKLIVTVEEHSIIGGLGSAVAEYLSDKVNRPRQLIMGIPQGYPHAGDYNYLLSISGLTASDIVTKIKENISE</sequence>
<keyword evidence="5" id="KW-0808">Transferase</keyword>
<reference evidence="5 6" key="1">
    <citation type="submission" date="2016-09" db="EMBL/GenBank/DDBJ databases">
        <authorList>
            <person name="Reverchon S."/>
            <person name="Nasser W."/>
            <person name="Leonard S."/>
            <person name="Brochier C."/>
            <person name="Duprey A."/>
        </authorList>
    </citation>
    <scope>NUCLEOTIDE SEQUENCE [LARGE SCALE GENOMIC DNA]</scope>
    <source>
        <strain evidence="5 6">174/2</strain>
    </source>
</reference>
<evidence type="ECO:0000256" key="3">
    <source>
        <dbReference type="ARBA" id="ARBA00023052"/>
    </source>
</evidence>
<dbReference type="CDD" id="cd07033">
    <property type="entry name" value="TPP_PYR_DXS_TK_like"/>
    <property type="match status" value="1"/>
</dbReference>
<keyword evidence="3" id="KW-0786">Thiamine pyrophosphate</keyword>
<dbReference type="SUPFAM" id="SSF52922">
    <property type="entry name" value="TK C-terminal domain-like"/>
    <property type="match status" value="1"/>
</dbReference>
<dbReference type="AlphaFoldDB" id="A0A375ACT8"/>
<dbReference type="Gene3D" id="3.40.50.920">
    <property type="match status" value="1"/>
</dbReference>
<dbReference type="GO" id="GO:0004802">
    <property type="term" value="F:transketolase activity"/>
    <property type="evidence" value="ECO:0007669"/>
    <property type="project" value="UniProtKB-EC"/>
</dbReference>
<dbReference type="Pfam" id="PF02780">
    <property type="entry name" value="Transketolase_C"/>
    <property type="match status" value="1"/>
</dbReference>
<evidence type="ECO:0000259" key="4">
    <source>
        <dbReference type="SMART" id="SM00861"/>
    </source>
</evidence>
<evidence type="ECO:0000313" key="6">
    <source>
        <dbReference type="Proteomes" id="UP000294820"/>
    </source>
</evidence>
<dbReference type="Pfam" id="PF02779">
    <property type="entry name" value="Transket_pyr"/>
    <property type="match status" value="1"/>
</dbReference>
<dbReference type="InterPro" id="IPR029061">
    <property type="entry name" value="THDP-binding"/>
</dbReference>
<dbReference type="SMART" id="SM00861">
    <property type="entry name" value="Transket_pyr"/>
    <property type="match status" value="1"/>
</dbReference>
<evidence type="ECO:0000256" key="1">
    <source>
        <dbReference type="ARBA" id="ARBA00001964"/>
    </source>
</evidence>
<organism evidence="5 6">
    <name type="scientific">Dickeya aquatica</name>
    <dbReference type="NCBI Taxonomy" id="1401087"/>
    <lineage>
        <taxon>Bacteria</taxon>
        <taxon>Pseudomonadati</taxon>
        <taxon>Pseudomonadota</taxon>
        <taxon>Gammaproteobacteria</taxon>
        <taxon>Enterobacterales</taxon>
        <taxon>Pectobacteriaceae</taxon>
        <taxon>Dickeya</taxon>
    </lineage>
</organism>
<evidence type="ECO:0000313" key="5">
    <source>
        <dbReference type="EMBL" id="SLM63736.1"/>
    </source>
</evidence>
<dbReference type="InterPro" id="IPR009014">
    <property type="entry name" value="Transketo_C/PFOR_II"/>
</dbReference>
<dbReference type="SUPFAM" id="SSF52518">
    <property type="entry name" value="Thiamin diphosphate-binding fold (THDP-binding)"/>
    <property type="match status" value="1"/>
</dbReference>
<dbReference type="FunFam" id="3.40.50.970:FF:000129">
    <property type="entry name" value="Transketolase"/>
    <property type="match status" value="1"/>
</dbReference>
<dbReference type="EMBL" id="LT615367">
    <property type="protein sequence ID" value="SLM63736.1"/>
    <property type="molecule type" value="Genomic_DNA"/>
</dbReference>